<comment type="caution">
    <text evidence="4">The sequence shown here is derived from an EMBL/GenBank/DDBJ whole genome shotgun (WGS) entry which is preliminary data.</text>
</comment>
<dbReference type="EMBL" id="JBHLUD010000001">
    <property type="protein sequence ID" value="MFC0540579.1"/>
    <property type="molecule type" value="Genomic_DNA"/>
</dbReference>
<protein>
    <submittedName>
        <fullName evidence="4">Nucleotide disphospho-sugar-binding domain-containing protein</fullName>
    </submittedName>
</protein>
<dbReference type="RefSeq" id="WP_273939379.1">
    <property type="nucleotide sequence ID" value="NZ_CP097263.1"/>
</dbReference>
<dbReference type="InterPro" id="IPR048284">
    <property type="entry name" value="EryCIII-like_N"/>
</dbReference>
<evidence type="ECO:0000256" key="1">
    <source>
        <dbReference type="ARBA" id="ARBA00022679"/>
    </source>
</evidence>
<keyword evidence="5" id="KW-1185">Reference proteome</keyword>
<evidence type="ECO:0000313" key="4">
    <source>
        <dbReference type="EMBL" id="MFC0540579.1"/>
    </source>
</evidence>
<accession>A0ABV6MJX0</accession>
<evidence type="ECO:0000313" key="5">
    <source>
        <dbReference type="Proteomes" id="UP001589810"/>
    </source>
</evidence>
<dbReference type="InterPro" id="IPR002213">
    <property type="entry name" value="UDP_glucos_trans"/>
</dbReference>
<reference evidence="4 5" key="1">
    <citation type="submission" date="2024-09" db="EMBL/GenBank/DDBJ databases">
        <authorList>
            <person name="Sun Q."/>
            <person name="Mori K."/>
        </authorList>
    </citation>
    <scope>NUCLEOTIDE SEQUENCE [LARGE SCALE GENOMIC DNA]</scope>
    <source>
        <strain evidence="4 5">TBRC 1432</strain>
    </source>
</reference>
<dbReference type="Pfam" id="PF06722">
    <property type="entry name" value="EryCIII-like_C"/>
    <property type="match status" value="1"/>
</dbReference>
<feature type="domain" description="Erythromycin biosynthesis protein CIII-like N-terminal" evidence="3">
    <location>
        <begin position="22"/>
        <end position="237"/>
    </location>
</feature>
<evidence type="ECO:0000259" key="2">
    <source>
        <dbReference type="Pfam" id="PF06722"/>
    </source>
</evidence>
<keyword evidence="1" id="KW-0808">Transferase</keyword>
<feature type="domain" description="Erythromycin biosynthesis protein CIII-like C-terminal" evidence="2">
    <location>
        <begin position="259"/>
        <end position="402"/>
    </location>
</feature>
<name>A0ABV6MJX0_9PSEU</name>
<dbReference type="Proteomes" id="UP001589810">
    <property type="component" value="Unassembled WGS sequence"/>
</dbReference>
<gene>
    <name evidence="4" type="ORF">ACFFH7_03750</name>
</gene>
<organism evidence="4 5">
    <name type="scientific">Kutzneria chonburiensis</name>
    <dbReference type="NCBI Taxonomy" id="1483604"/>
    <lineage>
        <taxon>Bacteria</taxon>
        <taxon>Bacillati</taxon>
        <taxon>Actinomycetota</taxon>
        <taxon>Actinomycetes</taxon>
        <taxon>Pseudonocardiales</taxon>
        <taxon>Pseudonocardiaceae</taxon>
        <taxon>Kutzneria</taxon>
    </lineage>
</organism>
<dbReference type="CDD" id="cd03784">
    <property type="entry name" value="GT1_Gtf-like"/>
    <property type="match status" value="1"/>
</dbReference>
<dbReference type="InterPro" id="IPR010610">
    <property type="entry name" value="EryCIII-like_C"/>
</dbReference>
<evidence type="ECO:0000259" key="3">
    <source>
        <dbReference type="Pfam" id="PF21036"/>
    </source>
</evidence>
<dbReference type="Gene3D" id="3.40.50.2000">
    <property type="entry name" value="Glycogen Phosphorylase B"/>
    <property type="match status" value="2"/>
</dbReference>
<dbReference type="Pfam" id="PF21036">
    <property type="entry name" value="EryCIII-like_N"/>
    <property type="match status" value="1"/>
</dbReference>
<sequence length="409" mass="43284">MRLLFTSLATPQHLYPLVPLAWAARAAGHEVVFAGTPAIAAAAVHTGLPVAVVGTDRPPNSLTGPGTTAATYGHDRFPPDWPLRPHRLTAGQRALLDQLGRNSAAAADAMTGELIAFARAWRPDVIVHDTASFAGPVAAAVLGLPNVRHLTGVGLRPMERKAGSWDPLSEYAALFDRHNVPPRLPPTLTIDPSPRSLRLPVDGLCLEQRFVPYNGAGTQPHWLLAPRKRPRVCVSWGYSVLSAALALGREAIMPCLATITGLVELDVEVVLLATARHLMLLGGLPPAVRVVESTPLHLVLADCDLIVHQAGDGTALTAAALGVPQLTVTSKPDPALTSDRLAAVGAAIHLAYRDVAADPQPRKLIADAAEKMLADSSYRAAAARLRREMDGQPAPAQVVPVLGRLLERS</sequence>
<dbReference type="SUPFAM" id="SSF53756">
    <property type="entry name" value="UDP-Glycosyltransferase/glycogen phosphorylase"/>
    <property type="match status" value="1"/>
</dbReference>
<proteinExistence type="predicted"/>